<evidence type="ECO:0000256" key="12">
    <source>
        <dbReference type="RuleBase" id="RU363002"/>
    </source>
</evidence>
<keyword evidence="14" id="KW-1185">Reference proteome</keyword>
<comment type="subcellular location">
    <subcellularLocation>
        <location evidence="12">Cell inner membrane</location>
        <topology evidence="12">Lipid-anchor</topology>
        <orientation evidence="12">Periplasmic side</orientation>
    </subcellularLocation>
</comment>
<feature type="binding site" evidence="11">
    <location>
        <position position="295"/>
    </location>
    <ligand>
        <name>Mg(2+)</name>
        <dbReference type="ChEBI" id="CHEBI:18420"/>
    </ligand>
</feature>
<dbReference type="SUPFAM" id="SSF143631">
    <property type="entry name" value="ApbE-like"/>
    <property type="match status" value="1"/>
</dbReference>
<evidence type="ECO:0000313" key="14">
    <source>
        <dbReference type="Proteomes" id="UP000294567"/>
    </source>
</evidence>
<dbReference type="Proteomes" id="UP000294567">
    <property type="component" value="Unassembled WGS sequence"/>
</dbReference>
<dbReference type="GO" id="GO:0005886">
    <property type="term" value="C:plasma membrane"/>
    <property type="evidence" value="ECO:0007669"/>
    <property type="project" value="UniProtKB-SubCell"/>
</dbReference>
<feature type="binding site" evidence="11">
    <location>
        <position position="177"/>
    </location>
    <ligand>
        <name>Mg(2+)</name>
        <dbReference type="ChEBI" id="CHEBI:18420"/>
    </ligand>
</feature>
<keyword evidence="12 13" id="KW-0449">Lipoprotein</keyword>
<comment type="similarity">
    <text evidence="10 12">Belongs to the ApbE family.</text>
</comment>
<accession>A0A4R3KZN2</accession>
<evidence type="ECO:0000256" key="6">
    <source>
        <dbReference type="ARBA" id="ARBA00022827"/>
    </source>
</evidence>
<evidence type="ECO:0000256" key="3">
    <source>
        <dbReference type="ARBA" id="ARBA00022630"/>
    </source>
</evidence>
<evidence type="ECO:0000256" key="11">
    <source>
        <dbReference type="PIRSR" id="PIRSR006268-2"/>
    </source>
</evidence>
<feature type="binding site" evidence="11">
    <location>
        <position position="291"/>
    </location>
    <ligand>
        <name>Mg(2+)</name>
        <dbReference type="ChEBI" id="CHEBI:18420"/>
    </ligand>
</feature>
<keyword evidence="6 10" id="KW-0274">FAD</keyword>
<name>A0A4R3KZN2_9FIRM</name>
<comment type="function">
    <text evidence="12">Flavin transferase that catalyzes the transfer of the FMN moiety of FAD and its covalent binding to the hydroxyl group of a threonine residue in a target flavoprotein.</text>
</comment>
<evidence type="ECO:0000256" key="9">
    <source>
        <dbReference type="ARBA" id="ARBA00048540"/>
    </source>
</evidence>
<evidence type="ECO:0000256" key="4">
    <source>
        <dbReference type="ARBA" id="ARBA00022679"/>
    </source>
</evidence>
<dbReference type="PANTHER" id="PTHR30040">
    <property type="entry name" value="THIAMINE BIOSYNTHESIS LIPOPROTEIN APBE"/>
    <property type="match status" value="1"/>
</dbReference>
<comment type="caution">
    <text evidence="13">The sequence shown here is derived from an EMBL/GenBank/DDBJ whole genome shotgun (WGS) entry which is preliminary data.</text>
</comment>
<dbReference type="OrthoDB" id="9778595at2"/>
<dbReference type="InterPro" id="IPR003374">
    <property type="entry name" value="ApbE-like_sf"/>
</dbReference>
<evidence type="ECO:0000256" key="2">
    <source>
        <dbReference type="ARBA" id="ARBA00016337"/>
    </source>
</evidence>
<keyword evidence="4 10" id="KW-0808">Transferase</keyword>
<dbReference type="PIRSF" id="PIRSF006268">
    <property type="entry name" value="ApbE"/>
    <property type="match status" value="1"/>
</dbReference>
<dbReference type="Pfam" id="PF02424">
    <property type="entry name" value="ApbE"/>
    <property type="match status" value="1"/>
</dbReference>
<dbReference type="GO" id="GO:0016740">
    <property type="term" value="F:transferase activity"/>
    <property type="evidence" value="ECO:0007669"/>
    <property type="project" value="UniProtKB-UniRule"/>
</dbReference>
<sequence length="350" mass="39829">MNFKKNSIYAIFILLIILFVVGCTNNQSQPLEKTDFLMDTVINIKIYDNQDKKIMDMAMDRLKEIESRMSVTIANSDISKINESAGIKPVQVHEDVYYVIKKAKYFAELSQGAYEPTIGPLVELWNITDVHGEERKSIPTEEEIEEKMSLIDYNDLVLMEDNQVYLKRKGMKLDLGGIVKGYAADEVKRIFKNNGIQSAIIDLGGNIYALGEKVNGESWRIGIQDPFNIIGNYIGILSVKNQSIVTSGDYERYFLYKGERYHHIIDPKTGYPVKNGLAGVSVVSDKSIDGDALSTALFVLGIEEGTELINQLEDIDEIFITKQKEVYIQEKLKDKFILKDKDFKLIYNPY</sequence>
<keyword evidence="12" id="KW-1003">Cell membrane</keyword>
<evidence type="ECO:0000256" key="10">
    <source>
        <dbReference type="PIRNR" id="PIRNR006268"/>
    </source>
</evidence>
<evidence type="ECO:0000256" key="1">
    <source>
        <dbReference type="ARBA" id="ARBA00011955"/>
    </source>
</evidence>
<evidence type="ECO:0000256" key="7">
    <source>
        <dbReference type="ARBA" id="ARBA00022842"/>
    </source>
</evidence>
<dbReference type="PANTHER" id="PTHR30040:SF2">
    <property type="entry name" value="FAD:PROTEIN FMN TRANSFERASE"/>
    <property type="match status" value="1"/>
</dbReference>
<protein>
    <recommendedName>
        <fullName evidence="2 10">FAD:protein FMN transferase</fullName>
        <ecNumber evidence="1 10">2.7.1.180</ecNumber>
    </recommendedName>
    <alternativeName>
        <fullName evidence="8 10">Flavin transferase</fullName>
    </alternativeName>
</protein>
<proteinExistence type="inferred from homology"/>
<keyword evidence="3 10" id="KW-0285">Flavoprotein</keyword>
<organism evidence="13 14">
    <name type="scientific">Keratinibaculum paraultunense</name>
    <dbReference type="NCBI Taxonomy" id="1278232"/>
    <lineage>
        <taxon>Bacteria</taxon>
        <taxon>Bacillati</taxon>
        <taxon>Bacillota</taxon>
        <taxon>Tissierellia</taxon>
        <taxon>Tissierellales</taxon>
        <taxon>Tepidimicrobiaceae</taxon>
        <taxon>Keratinibaculum</taxon>
    </lineage>
</organism>
<comment type="cofactor">
    <cofactor evidence="11">
        <name>Mg(2+)</name>
        <dbReference type="ChEBI" id="CHEBI:18420"/>
    </cofactor>
    <cofactor evidence="11">
        <name>Mn(2+)</name>
        <dbReference type="ChEBI" id="CHEBI:29035"/>
    </cofactor>
    <text evidence="11">Magnesium. Can also use manganese.</text>
</comment>
<evidence type="ECO:0000313" key="13">
    <source>
        <dbReference type="EMBL" id="TCS91142.1"/>
    </source>
</evidence>
<dbReference type="GO" id="GO:0046872">
    <property type="term" value="F:metal ion binding"/>
    <property type="evidence" value="ECO:0007669"/>
    <property type="project" value="UniProtKB-UniRule"/>
</dbReference>
<keyword evidence="7 10" id="KW-0460">Magnesium</keyword>
<dbReference type="EC" id="2.7.1.180" evidence="1 10"/>
<dbReference type="Gene3D" id="3.10.520.10">
    <property type="entry name" value="ApbE-like domains"/>
    <property type="match status" value="1"/>
</dbReference>
<comment type="catalytic activity">
    <reaction evidence="9 10 12">
        <text>L-threonyl-[protein] + FAD = FMN-L-threonyl-[protein] + AMP + H(+)</text>
        <dbReference type="Rhea" id="RHEA:36847"/>
        <dbReference type="Rhea" id="RHEA-COMP:11060"/>
        <dbReference type="Rhea" id="RHEA-COMP:11061"/>
        <dbReference type="ChEBI" id="CHEBI:15378"/>
        <dbReference type="ChEBI" id="CHEBI:30013"/>
        <dbReference type="ChEBI" id="CHEBI:57692"/>
        <dbReference type="ChEBI" id="CHEBI:74257"/>
        <dbReference type="ChEBI" id="CHEBI:456215"/>
        <dbReference type="EC" id="2.7.1.180"/>
    </reaction>
</comment>
<dbReference type="EMBL" id="SMAE01000002">
    <property type="protein sequence ID" value="TCS91142.1"/>
    <property type="molecule type" value="Genomic_DNA"/>
</dbReference>
<evidence type="ECO:0000256" key="5">
    <source>
        <dbReference type="ARBA" id="ARBA00022723"/>
    </source>
</evidence>
<dbReference type="RefSeq" id="WP_132025753.1">
    <property type="nucleotide sequence ID" value="NZ_CP068564.1"/>
</dbReference>
<dbReference type="AlphaFoldDB" id="A0A4R3KZN2"/>
<evidence type="ECO:0000256" key="8">
    <source>
        <dbReference type="ARBA" id="ARBA00031306"/>
    </source>
</evidence>
<keyword evidence="12" id="KW-0472">Membrane</keyword>
<dbReference type="PROSITE" id="PS51257">
    <property type="entry name" value="PROKAR_LIPOPROTEIN"/>
    <property type="match status" value="1"/>
</dbReference>
<reference evidence="13 14" key="1">
    <citation type="submission" date="2019-03" db="EMBL/GenBank/DDBJ databases">
        <title>Genomic Encyclopedia of Type Strains, Phase IV (KMG-IV): sequencing the most valuable type-strain genomes for metagenomic binning, comparative biology and taxonomic classification.</title>
        <authorList>
            <person name="Goeker M."/>
        </authorList>
    </citation>
    <scope>NUCLEOTIDE SEQUENCE [LARGE SCALE GENOMIC DNA]</scope>
    <source>
        <strain evidence="13 14">DSM 26752</strain>
    </source>
</reference>
<dbReference type="InterPro" id="IPR024932">
    <property type="entry name" value="ApbE"/>
</dbReference>
<keyword evidence="5 10" id="KW-0479">Metal-binding</keyword>
<keyword evidence="12" id="KW-0997">Cell inner membrane</keyword>
<gene>
    <name evidence="13" type="ORF">EDD65_10270</name>
</gene>